<evidence type="ECO:0000313" key="2">
    <source>
        <dbReference type="Proteomes" id="UP000274131"/>
    </source>
</evidence>
<name>A0A0N4UYN1_ENTVE</name>
<organism evidence="3">
    <name type="scientific">Enterobius vermicularis</name>
    <name type="common">Human pinworm</name>
    <dbReference type="NCBI Taxonomy" id="51028"/>
    <lineage>
        <taxon>Eukaryota</taxon>
        <taxon>Metazoa</taxon>
        <taxon>Ecdysozoa</taxon>
        <taxon>Nematoda</taxon>
        <taxon>Chromadorea</taxon>
        <taxon>Rhabditida</taxon>
        <taxon>Spirurina</taxon>
        <taxon>Oxyuridomorpha</taxon>
        <taxon>Oxyuroidea</taxon>
        <taxon>Oxyuridae</taxon>
        <taxon>Enterobius</taxon>
    </lineage>
</organism>
<dbReference type="EMBL" id="UXUI01007374">
    <property type="protein sequence ID" value="VDD87260.1"/>
    <property type="molecule type" value="Genomic_DNA"/>
</dbReference>
<dbReference type="WBParaSite" id="EVEC_0000269501-mRNA-1">
    <property type="protein sequence ID" value="EVEC_0000269501-mRNA-1"/>
    <property type="gene ID" value="EVEC_0000269501"/>
</dbReference>
<keyword evidence="2" id="KW-1185">Reference proteome</keyword>
<dbReference type="Proteomes" id="UP000274131">
    <property type="component" value="Unassembled WGS sequence"/>
</dbReference>
<sequence length="188" mass="21762">MDEGDMWNSVPIDDSWIYESLGFTGNERGNCEVLRPNENREATQSVKNETSLKDTRPLSSTERAQFIQNMYSLILTARLQIKALEAEKTLLENKLDANYLTRCPKCYRTFDVRKNLLKPDYVRVLKARNTIELTFDTMDHLKQWLQLNSLENNKDGLPVLIETDKNQRTLTSTKSLLMNAKSVKLSKK</sequence>
<accession>A0A0N4UYN1</accession>
<gene>
    <name evidence="1" type="ORF">EVEC_LOCUS2403</name>
</gene>
<evidence type="ECO:0000313" key="3">
    <source>
        <dbReference type="WBParaSite" id="EVEC_0000269501-mRNA-1"/>
    </source>
</evidence>
<reference evidence="1 2" key="2">
    <citation type="submission" date="2018-10" db="EMBL/GenBank/DDBJ databases">
        <authorList>
            <consortium name="Pathogen Informatics"/>
        </authorList>
    </citation>
    <scope>NUCLEOTIDE SEQUENCE [LARGE SCALE GENOMIC DNA]</scope>
</reference>
<reference evidence="3" key="1">
    <citation type="submission" date="2017-02" db="UniProtKB">
        <authorList>
            <consortium name="WormBaseParasite"/>
        </authorList>
    </citation>
    <scope>IDENTIFICATION</scope>
</reference>
<dbReference type="OrthoDB" id="5855762at2759"/>
<dbReference type="AlphaFoldDB" id="A0A0N4UYN1"/>
<proteinExistence type="predicted"/>
<evidence type="ECO:0000313" key="1">
    <source>
        <dbReference type="EMBL" id="VDD87260.1"/>
    </source>
</evidence>
<protein>
    <submittedName>
        <fullName evidence="1 3">Uncharacterized protein</fullName>
    </submittedName>
</protein>